<dbReference type="GO" id="GO:0052861">
    <property type="term" value="F:endo-1,3(4)-beta-glucanase activity"/>
    <property type="evidence" value="ECO:0007669"/>
    <property type="project" value="UniProtKB-EC"/>
</dbReference>
<dbReference type="PANTHER" id="PTHR10963">
    <property type="entry name" value="GLYCOSYL HYDROLASE-RELATED"/>
    <property type="match status" value="1"/>
</dbReference>
<dbReference type="EMBL" id="PDNC01000040">
    <property type="protein sequence ID" value="PGH04229.1"/>
    <property type="molecule type" value="Genomic_DNA"/>
</dbReference>
<dbReference type="GO" id="GO:0009251">
    <property type="term" value="P:glucan catabolic process"/>
    <property type="evidence" value="ECO:0007669"/>
    <property type="project" value="TreeGrafter"/>
</dbReference>
<evidence type="ECO:0000256" key="3">
    <source>
        <dbReference type="ARBA" id="ARBA00012599"/>
    </source>
</evidence>
<keyword evidence="5" id="KW-0326">Glycosidase</keyword>
<accession>A0A2B7X5R3</accession>
<keyword evidence="8" id="KW-1185">Reference proteome</keyword>
<reference evidence="7 8" key="1">
    <citation type="submission" date="2017-10" db="EMBL/GenBank/DDBJ databases">
        <title>Comparative genomics in systemic dimorphic fungi from Ajellomycetaceae.</title>
        <authorList>
            <person name="Munoz J.F."/>
            <person name="Mcewen J.G."/>
            <person name="Clay O.K."/>
            <person name="Cuomo C.A."/>
        </authorList>
    </citation>
    <scope>NUCLEOTIDE SEQUENCE [LARGE SCALE GENOMIC DNA]</scope>
    <source>
        <strain evidence="7 8">UAMH130</strain>
    </source>
</reference>
<comment type="similarity">
    <text evidence="2">Belongs to the glycosyl hydrolase 16 family.</text>
</comment>
<dbReference type="Proteomes" id="UP000224080">
    <property type="component" value="Unassembled WGS sequence"/>
</dbReference>
<comment type="caution">
    <text evidence="7">The sequence shown here is derived from an EMBL/GenBank/DDBJ whole genome shotgun (WGS) entry which is preliminary data.</text>
</comment>
<comment type="catalytic activity">
    <reaction evidence="1">
        <text>Endohydrolysis of (1-&gt;3)- or (1-&gt;4)-linkages in beta-D-glucans when the glucose residue whose reducing group is involved in the linkage to be hydrolyzed is itself substituted at C-3.</text>
        <dbReference type="EC" id="3.2.1.6"/>
    </reaction>
</comment>
<dbReference type="InterPro" id="IPR050546">
    <property type="entry name" value="Glycosyl_Hydrlase_16"/>
</dbReference>
<evidence type="ECO:0000259" key="6">
    <source>
        <dbReference type="PROSITE" id="PS51762"/>
    </source>
</evidence>
<dbReference type="InterPro" id="IPR000757">
    <property type="entry name" value="Beta-glucanase-like"/>
</dbReference>
<dbReference type="PROSITE" id="PS51762">
    <property type="entry name" value="GH16_2"/>
    <property type="match status" value="1"/>
</dbReference>
<dbReference type="Gene3D" id="2.60.120.200">
    <property type="match status" value="1"/>
</dbReference>
<proteinExistence type="inferred from homology"/>
<evidence type="ECO:0000256" key="4">
    <source>
        <dbReference type="ARBA" id="ARBA00022801"/>
    </source>
</evidence>
<evidence type="ECO:0000313" key="7">
    <source>
        <dbReference type="EMBL" id="PGH04229.1"/>
    </source>
</evidence>
<feature type="domain" description="GH16" evidence="6">
    <location>
        <begin position="79"/>
        <end position="327"/>
    </location>
</feature>
<dbReference type="EC" id="3.2.1.6" evidence="3"/>
<evidence type="ECO:0000256" key="5">
    <source>
        <dbReference type="ARBA" id="ARBA00023295"/>
    </source>
</evidence>
<dbReference type="FunFam" id="2.60.120.200:FF:000114">
    <property type="entry name" value="Probable endo-1,3(4)-beta-glucanase NFIA_089530"/>
    <property type="match status" value="1"/>
</dbReference>
<evidence type="ECO:0000256" key="1">
    <source>
        <dbReference type="ARBA" id="ARBA00000124"/>
    </source>
</evidence>
<organism evidence="7 8">
    <name type="scientific">Blastomyces parvus</name>
    <dbReference type="NCBI Taxonomy" id="2060905"/>
    <lineage>
        <taxon>Eukaryota</taxon>
        <taxon>Fungi</taxon>
        <taxon>Dikarya</taxon>
        <taxon>Ascomycota</taxon>
        <taxon>Pezizomycotina</taxon>
        <taxon>Eurotiomycetes</taxon>
        <taxon>Eurotiomycetidae</taxon>
        <taxon>Onygenales</taxon>
        <taxon>Ajellomycetaceae</taxon>
        <taxon>Blastomyces</taxon>
    </lineage>
</organism>
<name>A0A2B7X5R3_9EURO</name>
<dbReference type="Pfam" id="PF26113">
    <property type="entry name" value="GH16_XgeA"/>
    <property type="match status" value="1"/>
</dbReference>
<dbReference type="SUPFAM" id="SSF49899">
    <property type="entry name" value="Concanavalin A-like lectins/glucanases"/>
    <property type="match status" value="1"/>
</dbReference>
<dbReference type="CDD" id="cd02181">
    <property type="entry name" value="GH16_fungal_Lam16A_glucanase"/>
    <property type="match status" value="1"/>
</dbReference>
<keyword evidence="4" id="KW-0378">Hydrolase</keyword>
<dbReference type="InterPro" id="IPR013320">
    <property type="entry name" value="ConA-like_dom_sf"/>
</dbReference>
<dbReference type="AlphaFoldDB" id="A0A2B7X5R3"/>
<protein>
    <recommendedName>
        <fullName evidence="3">endo-1,3(4)-beta-glucanase</fullName>
        <ecNumber evidence="3">3.2.1.6</ecNumber>
    </recommendedName>
</protein>
<sequence>MSIAIYAVIYVLDAGFHTIYIELQRPGRRSPDHLALLARYTSSPMNPLSTILFSLLAHRVIGAYNLIEHYHPNDFFANFDFWTAPDPTNGHVKYLPEGQARAAGLVQKTTMNGYPVVRLGVDHTNITPMGRPSVRIASKRSYNQGLVIADFLHVPNSTCGTWPAFWMVGPSWPTTGEIDIYEGVHLNSRNGMVLHTGPGCTISKRSNFAGQIQTSNCDVNAPGQYTNQGCRVVADDPRSYGHGLNSIGGGVYATLWTANAIKIWFFPRGEIPEDIENGFPNPESWNAVPAAVFEGDCSFDASFVNLRIVINITFCGDWAGGVWSSTDGCASRAMSCADYVTNNPAAFEDTYWAIRYIKTFNKGS</sequence>
<evidence type="ECO:0000313" key="8">
    <source>
        <dbReference type="Proteomes" id="UP000224080"/>
    </source>
</evidence>
<dbReference type="STRING" id="2060905.A0A2B7X5R3"/>
<dbReference type="OrthoDB" id="192832at2759"/>
<gene>
    <name evidence="7" type="ORF">GX51_03574</name>
</gene>
<evidence type="ECO:0000256" key="2">
    <source>
        <dbReference type="ARBA" id="ARBA00006865"/>
    </source>
</evidence>
<dbReference type="PANTHER" id="PTHR10963:SF24">
    <property type="entry name" value="GLYCOSIDASE C21B10.07-RELATED"/>
    <property type="match status" value="1"/>
</dbReference>